<dbReference type="AlphaFoldDB" id="A0A2J6QZ18"/>
<name>A0A2J6QZ18_HYAVF</name>
<keyword evidence="2" id="KW-1185">Reference proteome</keyword>
<dbReference type="SUPFAM" id="SSF52949">
    <property type="entry name" value="Macro domain-like"/>
    <property type="match status" value="1"/>
</dbReference>
<dbReference type="InterPro" id="IPR043472">
    <property type="entry name" value="Macro_dom-like"/>
</dbReference>
<reference evidence="1 2" key="1">
    <citation type="submission" date="2016-04" db="EMBL/GenBank/DDBJ databases">
        <title>A degradative enzymes factory behind the ericoid mycorrhizal symbiosis.</title>
        <authorList>
            <consortium name="DOE Joint Genome Institute"/>
            <person name="Martino E."/>
            <person name="Morin E."/>
            <person name="Grelet G."/>
            <person name="Kuo A."/>
            <person name="Kohler A."/>
            <person name="Daghino S."/>
            <person name="Barry K."/>
            <person name="Choi C."/>
            <person name="Cichocki N."/>
            <person name="Clum A."/>
            <person name="Copeland A."/>
            <person name="Hainaut M."/>
            <person name="Haridas S."/>
            <person name="Labutti K."/>
            <person name="Lindquist E."/>
            <person name="Lipzen A."/>
            <person name="Khouja H.-R."/>
            <person name="Murat C."/>
            <person name="Ohm R."/>
            <person name="Olson A."/>
            <person name="Spatafora J."/>
            <person name="Veneault-Fourrey C."/>
            <person name="Henrissat B."/>
            <person name="Grigoriev I."/>
            <person name="Martin F."/>
            <person name="Perotto S."/>
        </authorList>
    </citation>
    <scope>NUCLEOTIDE SEQUENCE [LARGE SCALE GENOMIC DNA]</scope>
    <source>
        <strain evidence="1 2">F</strain>
    </source>
</reference>
<dbReference type="STRING" id="1149755.A0A2J6QZ18"/>
<evidence type="ECO:0000313" key="2">
    <source>
        <dbReference type="Proteomes" id="UP000235786"/>
    </source>
</evidence>
<gene>
    <name evidence="1" type="ORF">L207DRAFT_536987</name>
</gene>
<sequence>MANILATSPGAPNGAPTYNLVKGDMLTIVVDAIVLSTDLNMQLDMMESTLSRRRTRRVNSRMRRWYNETWTGGNPAGPGAVSLTDAYNVAFNTPAGIGGLGAGICREAPGGSLGGAHPNHNLVLMINLIPKAPLGVGDDRTLQAMYVEILNRAFTSPILPLGGAAQNAAVAAGSWRWAPTTIAFPLLGCRENYGYVNCAEQALAAITSWFNEPNPDPANPAAGPLGVQRRAQIVRIDLVIPTSEKSESNKIEQAWRRAWGPHISQVAPAAPGGAWQPRRPLRELQRLIDEGNNFVDRAGTDSVLRASPADFNTAAPMAAVGMGPENRVQTRTNFINLRPGIPNRGNVAIQR</sequence>
<protein>
    <submittedName>
        <fullName evidence="1">Uncharacterized protein</fullName>
    </submittedName>
</protein>
<evidence type="ECO:0000313" key="1">
    <source>
        <dbReference type="EMBL" id="PMD31513.1"/>
    </source>
</evidence>
<accession>A0A2J6QZ18</accession>
<dbReference type="EMBL" id="KZ613962">
    <property type="protein sequence ID" value="PMD31513.1"/>
    <property type="molecule type" value="Genomic_DNA"/>
</dbReference>
<dbReference type="Proteomes" id="UP000235786">
    <property type="component" value="Unassembled WGS sequence"/>
</dbReference>
<organism evidence="1 2">
    <name type="scientific">Hyaloscypha variabilis (strain UAMH 11265 / GT02V1 / F)</name>
    <name type="common">Meliniomyces variabilis</name>
    <dbReference type="NCBI Taxonomy" id="1149755"/>
    <lineage>
        <taxon>Eukaryota</taxon>
        <taxon>Fungi</taxon>
        <taxon>Dikarya</taxon>
        <taxon>Ascomycota</taxon>
        <taxon>Pezizomycotina</taxon>
        <taxon>Leotiomycetes</taxon>
        <taxon>Helotiales</taxon>
        <taxon>Hyaloscyphaceae</taxon>
        <taxon>Hyaloscypha</taxon>
        <taxon>Hyaloscypha variabilis</taxon>
    </lineage>
</organism>
<proteinExistence type="predicted"/>
<dbReference type="OrthoDB" id="3470290at2759"/>
<dbReference type="Gene3D" id="3.40.220.10">
    <property type="entry name" value="Leucine Aminopeptidase, subunit E, domain 1"/>
    <property type="match status" value="1"/>
</dbReference>